<dbReference type="AlphaFoldDB" id="A0A2G8LJD4"/>
<evidence type="ECO:0000256" key="3">
    <source>
        <dbReference type="SAM" id="MobiDB-lite"/>
    </source>
</evidence>
<reference evidence="4 5" key="1">
    <citation type="journal article" date="2017" name="PLoS Biol.">
        <title>The sea cucumber genome provides insights into morphological evolution and visceral regeneration.</title>
        <authorList>
            <person name="Zhang X."/>
            <person name="Sun L."/>
            <person name="Yuan J."/>
            <person name="Sun Y."/>
            <person name="Gao Y."/>
            <person name="Zhang L."/>
            <person name="Li S."/>
            <person name="Dai H."/>
            <person name="Hamel J.F."/>
            <person name="Liu C."/>
            <person name="Yu Y."/>
            <person name="Liu S."/>
            <person name="Lin W."/>
            <person name="Guo K."/>
            <person name="Jin S."/>
            <person name="Xu P."/>
            <person name="Storey K.B."/>
            <person name="Huan P."/>
            <person name="Zhang T."/>
            <person name="Zhou Y."/>
            <person name="Zhang J."/>
            <person name="Lin C."/>
            <person name="Li X."/>
            <person name="Xing L."/>
            <person name="Huo D."/>
            <person name="Sun M."/>
            <person name="Wang L."/>
            <person name="Mercier A."/>
            <person name="Li F."/>
            <person name="Yang H."/>
            <person name="Xiang J."/>
        </authorList>
    </citation>
    <scope>NUCLEOTIDE SEQUENCE [LARGE SCALE GENOMIC DNA]</scope>
    <source>
        <strain evidence="4">Shaxun</strain>
        <tissue evidence="4">Muscle</tissue>
    </source>
</reference>
<dbReference type="InterPro" id="IPR001680">
    <property type="entry name" value="WD40_rpt"/>
</dbReference>
<evidence type="ECO:0000256" key="2">
    <source>
        <dbReference type="PROSITE-ProRule" id="PRU00221"/>
    </source>
</evidence>
<feature type="region of interest" description="Disordered" evidence="3">
    <location>
        <begin position="630"/>
        <end position="711"/>
    </location>
</feature>
<keyword evidence="2" id="KW-0853">WD repeat</keyword>
<feature type="compositionally biased region" description="Basic and acidic residues" evidence="3">
    <location>
        <begin position="694"/>
        <end position="704"/>
    </location>
</feature>
<dbReference type="Gene3D" id="2.130.10.10">
    <property type="entry name" value="YVTN repeat-like/Quinoprotein amine dehydrogenase"/>
    <property type="match status" value="3"/>
</dbReference>
<keyword evidence="5" id="KW-1185">Reference proteome</keyword>
<dbReference type="SMART" id="SM00320">
    <property type="entry name" value="WD40"/>
    <property type="match status" value="8"/>
</dbReference>
<feature type="compositionally biased region" description="Basic and acidic residues" evidence="3">
    <location>
        <begin position="630"/>
        <end position="649"/>
    </location>
</feature>
<dbReference type="EMBL" id="MRZV01000059">
    <property type="protein sequence ID" value="PIK60351.1"/>
    <property type="molecule type" value="Genomic_DNA"/>
</dbReference>
<dbReference type="STRING" id="307972.A0A2G8LJD4"/>
<gene>
    <name evidence="4" type="ORF">BSL78_02720</name>
</gene>
<dbReference type="InterPro" id="IPR051242">
    <property type="entry name" value="WD-EF-hand_domain"/>
</dbReference>
<accession>A0A2G8LJD4</accession>
<dbReference type="InterPro" id="IPR015943">
    <property type="entry name" value="WD40/YVTN_repeat-like_dom_sf"/>
</dbReference>
<dbReference type="PANTHER" id="PTHR44324:SF2">
    <property type="entry name" value="WD REPEAT-CONTAINING PROTEIN 64"/>
    <property type="match status" value="1"/>
</dbReference>
<feature type="compositionally biased region" description="Basic and acidic residues" evidence="3">
    <location>
        <begin position="659"/>
        <end position="668"/>
    </location>
</feature>
<feature type="repeat" description="WD" evidence="2">
    <location>
        <begin position="424"/>
        <end position="458"/>
    </location>
</feature>
<feature type="repeat" description="WD" evidence="2">
    <location>
        <begin position="256"/>
        <end position="280"/>
    </location>
</feature>
<keyword evidence="1" id="KW-0677">Repeat</keyword>
<dbReference type="PROSITE" id="PS50082">
    <property type="entry name" value="WD_REPEATS_2"/>
    <property type="match status" value="3"/>
</dbReference>
<dbReference type="PANTHER" id="PTHR44324">
    <property type="entry name" value="WD40 REPEAT DOMAIN 95"/>
    <property type="match status" value="1"/>
</dbReference>
<protein>
    <submittedName>
        <fullName evidence="4">Uncharacterized protein</fullName>
    </submittedName>
</protein>
<feature type="compositionally biased region" description="Acidic residues" evidence="3">
    <location>
        <begin position="682"/>
        <end position="693"/>
    </location>
</feature>
<evidence type="ECO:0000313" key="5">
    <source>
        <dbReference type="Proteomes" id="UP000230750"/>
    </source>
</evidence>
<dbReference type="Proteomes" id="UP000230750">
    <property type="component" value="Unassembled WGS sequence"/>
</dbReference>
<dbReference type="OrthoDB" id="5980302at2759"/>
<sequence length="711" mass="80598">MDSDLDETLTRPYTSTTFGIKLRQFQSLIAELTQQDSEASAEQRRQAINESLRFDTFCEAIRALFGPDIRSTDLKAIFRKISTNPDAEVDWSEIFGYFQTEDEDPEQVVNEDISVFTVAKKQKIGEAAGDKKRRDVVYALMSSPQIDIYVSASQKGAVAVWNSKSLKLVSCCDLNETTWTTGVDYLPTLRRLAITSERSLCIWDYRAKGKNQVKYLPDLECFASCSASSTSSFILETIDRLKDNQNIRPVAIPRGVNAFAFCSRANVIATGGNDKMVRIWHPHIFTRPTGKLIGHLFTIIDIAVNEKDQHVISLSTARVFRIWDIHTLTSLQVFADNEERPGEKRIHHILFDEKHERLIAASSVWMLGRYTDIQDKCKYTHPDRPVCQVLYNTELNQVITVCTESVIKVWEMETGKLVYMIKDSHGANVEVTAIAVDETGYRLASGAVDGSIKVWTLEASGDQNWYESHSAKDDELSITSLVYCRVDDRRCIAVCGWNNKLRLIEDSLDHGDLTLYAEFSDTLKPSSSSLASRTLLEFQEMSCMSFLSPDIIITGCNSGDLILWDTYSAIVKDVFHIVKTTVDNDKRTSVKAVYPKKVHAVMFLVHRTRQTDPHFIKRLTDEGHIQVAKRVDKEDTSEKSESIITEEGRSNIPEESSTEPEKEEREDSSQEQIIDQEKQEEAFEGIGEDEDDIKEGGNEMGMKEMKRRMKG</sequence>
<feature type="repeat" description="WD" evidence="2">
    <location>
        <begin position="292"/>
        <end position="333"/>
    </location>
</feature>
<organism evidence="4 5">
    <name type="scientific">Stichopus japonicus</name>
    <name type="common">Sea cucumber</name>
    <dbReference type="NCBI Taxonomy" id="307972"/>
    <lineage>
        <taxon>Eukaryota</taxon>
        <taxon>Metazoa</taxon>
        <taxon>Echinodermata</taxon>
        <taxon>Eleutherozoa</taxon>
        <taxon>Echinozoa</taxon>
        <taxon>Holothuroidea</taxon>
        <taxon>Aspidochirotacea</taxon>
        <taxon>Aspidochirotida</taxon>
        <taxon>Stichopodidae</taxon>
        <taxon>Apostichopus</taxon>
    </lineage>
</organism>
<dbReference type="Pfam" id="PF00400">
    <property type="entry name" value="WD40"/>
    <property type="match status" value="2"/>
</dbReference>
<evidence type="ECO:0000256" key="1">
    <source>
        <dbReference type="ARBA" id="ARBA00022737"/>
    </source>
</evidence>
<dbReference type="SUPFAM" id="SSF50978">
    <property type="entry name" value="WD40 repeat-like"/>
    <property type="match status" value="1"/>
</dbReference>
<dbReference type="PROSITE" id="PS50294">
    <property type="entry name" value="WD_REPEATS_REGION"/>
    <property type="match status" value="1"/>
</dbReference>
<name>A0A2G8LJD4_STIJA</name>
<proteinExistence type="predicted"/>
<evidence type="ECO:0000313" key="4">
    <source>
        <dbReference type="EMBL" id="PIK60351.1"/>
    </source>
</evidence>
<dbReference type="InterPro" id="IPR036322">
    <property type="entry name" value="WD40_repeat_dom_sf"/>
</dbReference>
<comment type="caution">
    <text evidence="4">The sequence shown here is derived from an EMBL/GenBank/DDBJ whole genome shotgun (WGS) entry which is preliminary data.</text>
</comment>